<dbReference type="GO" id="GO:0016592">
    <property type="term" value="C:mediator complex"/>
    <property type="evidence" value="ECO:0007669"/>
    <property type="project" value="InterPro"/>
</dbReference>
<keyword evidence="3 9" id="KW-0498">Mitosis</keyword>
<feature type="region of interest" description="Disordered" evidence="11">
    <location>
        <begin position="1506"/>
        <end position="1706"/>
    </location>
</feature>
<feature type="compositionally biased region" description="Acidic residues" evidence="11">
    <location>
        <begin position="1402"/>
        <end position="1416"/>
    </location>
</feature>
<dbReference type="FunCoup" id="G0MF76">
    <property type="interactions" value="342"/>
</dbReference>
<keyword evidence="2 9" id="KW-0132">Cell division</keyword>
<keyword evidence="8 9" id="KW-0131">Cell cycle</keyword>
<name>G0MF76_CAEBE</name>
<keyword evidence="6" id="KW-0804">Transcription</keyword>
<dbReference type="PANTHER" id="PTHR14222">
    <property type="entry name" value="CONDENSIN"/>
    <property type="match status" value="1"/>
</dbReference>
<protein>
    <recommendedName>
        <fullName evidence="9">Condensin-2 complex subunit</fullName>
    </recommendedName>
</protein>
<feature type="compositionally biased region" description="Acidic residues" evidence="11">
    <location>
        <begin position="1542"/>
        <end position="1553"/>
    </location>
</feature>
<sequence length="1742" mass="198586">MATESDAELAECISTPLRPLNDIDDAVATSSSDCNYENYEEFTGATDMALFEEDYKDFLKELMKKTESILISGEKCDLRHVFEESGVASLKFNLFIWYFLENGKRPDSTEEEVELGALAASCYIAMCALGGSRDDHYQIGLYNLCLKIARNCCTTVRIGETVSSKKGGSKKKKSAPKPDETTADDDETEAARPSEAVIGPPRISVDSAEKYLGWLTTQFFSFLRSNIFSLDPETQMNTFEFIEEVGRLELDARNAQRACRANSIREFRTLEKFADRYCAFVHVLIESKYPSRRDMAFGRLIRPRLALMPYPDETGAASKISTERKRAGDLTVSLILARIARNPGPQELKLIETVLIMIYSQCPDLAEFRTNIAQFIHKILVALPYEYAYDFVQLMNVMFKGRTAGIKSLSNELANVLITSFNFSAPDPGPVPELAKESDSDVTEEEPEEGEEEAPAPQPDKDSEDEDDDSENDDDDDGNKSRRRREKKRKEEEERKRKKKEKKAAEVKDVERIDAVFVLYNIVYMACLDRAAAMRLHGSHSLAKILDSPTHRAKFQEFCQVANAKMDEKLGEVGAELEDSMDAMNITGEVTVRPAAKSKKQPTDMLLNDQNILEKWNRLKKINKGEERVEKDIIYMLVRKLATDDKVPVKKSSCVLLKLYLSFCDEQVKFETVLSIIQKLCRDRMVSVRKLSAEAFTELMLSENVHFKETLSSNWLNSMISMLNDTDSDVVEHARKLIMRVLAPLLENPTDLTWTLLDTIERTTNHRNYLMTTLRDAVREKLIQKSVMDSMRTRILERNQRTNGAWMVFSQLCVQYHQHVDFVIEEFNLVDITQESELVKYMTHAIENNINKIDAEEKENLICSLRSTLSEFTLHASHARSLYYCLGKLMDGIGERAQNGQEFRDFGESLIVKCFDTIVQSFEMFKDRDEWAHHAVHQERLLCTSLNVVTEVVTFSPQLIAKHERVGKTLSMIIASNDGTSFDASLINPDMPSGNFTRPQTRMSEAVSSQKTTNGMNKHEGILFGENVRAVGVITLSNMIVAYDRLLKTMPTLVKQLQYNPSHQIRSNIVVSIGDICASYKTDRYAPMLAASLCDPSVIVRRHAINQIARLISLGVFRFDGEIMIRMMMATLDANEDVRTDAKLYISEVLQSEDPQFFEKNFVQYMIALTQARRRIGTSSHHHEEEARGGQIDVAIGGGQPLARASRIAIYTFMIESLNDRARFEVKCSICSRVFMAIINGEYDFKEHSVQCLLDDALLIMGSSEMQIKMEIGKDNNENVVDEPSPEQIAAAQDFMQQVYLQHYLNTIVPSVLALREFLNRHRSPLQRKCLLAIRMICLEHSRDIDKILQDNRQLKDEMTYELNRVKQRSEEAHRILNEAIQKVMEYNKRQKRQSMLPAEDAIPEEEPMEQAENVDVEMASPAKSTRSTAEIADESMRTPEKKRNPALDLLKTPGSALRSRTEERSTPQSRLLSPKTMKKIRRSVGALIQNDMCLNAPNLEETQVPDDQVLKRRNKTIEKEKTVVEEEDRMEHDGSPAKDDVPEEMPEEVPEEPVEKIAEEPMPVEQEQESEENTSRRRSRRRKTPNYQDESIDADGKVWKKPKIATKSPEKDVANISSNVTLRRSSRRGRPSTESNAPVVKKQQQKPRKRKASSDSDEEEQQVENTTPRDMTPLPLDESMLNGRNGRLCSTPIMERSTNNPSDMTFSLDMSAVTEKEELKNRKSAAYHLHNIFEEDEDEEN</sequence>
<dbReference type="InterPro" id="IPR032682">
    <property type="entry name" value="Cnd1_C"/>
</dbReference>
<dbReference type="SUPFAM" id="SSF48371">
    <property type="entry name" value="ARM repeat"/>
    <property type="match status" value="2"/>
</dbReference>
<evidence type="ECO:0000256" key="6">
    <source>
        <dbReference type="ARBA" id="ARBA00023163"/>
    </source>
</evidence>
<dbReference type="InParanoid" id="G0MF76"/>
<comment type="subunit">
    <text evidence="9">Component of the condensin-2 complex.</text>
</comment>
<feature type="region of interest" description="Disordered" evidence="11">
    <location>
        <begin position="164"/>
        <end position="199"/>
    </location>
</feature>
<dbReference type="GO" id="GO:0042393">
    <property type="term" value="F:histone binding"/>
    <property type="evidence" value="ECO:0007669"/>
    <property type="project" value="TreeGrafter"/>
</dbReference>
<dbReference type="InterPro" id="IPR019403">
    <property type="entry name" value="Mediator_Med19_met"/>
</dbReference>
<evidence type="ECO:0000256" key="8">
    <source>
        <dbReference type="ARBA" id="ARBA00023306"/>
    </source>
</evidence>
<dbReference type="PANTHER" id="PTHR14222:SF1">
    <property type="entry name" value="CONDENSIN-2 COMPLEX SUBUNIT D3"/>
    <property type="match status" value="1"/>
</dbReference>
<keyword evidence="14" id="KW-1185">Reference proteome</keyword>
<evidence type="ECO:0000259" key="12">
    <source>
        <dbReference type="Pfam" id="PF12717"/>
    </source>
</evidence>
<feature type="compositionally biased region" description="Basic and acidic residues" evidence="11">
    <location>
        <begin position="1435"/>
        <end position="1446"/>
    </location>
</feature>
<dbReference type="Gene3D" id="1.25.10.10">
    <property type="entry name" value="Leucine-rich Repeat Variant"/>
    <property type="match status" value="2"/>
</dbReference>
<dbReference type="PIRSF" id="PIRSF036508">
    <property type="entry name" value="Condns_HCP-6"/>
    <property type="match status" value="1"/>
</dbReference>
<evidence type="ECO:0000313" key="14">
    <source>
        <dbReference type="Proteomes" id="UP000008068"/>
    </source>
</evidence>
<evidence type="ECO:0000256" key="9">
    <source>
        <dbReference type="PIRNR" id="PIRNR036508"/>
    </source>
</evidence>
<evidence type="ECO:0000256" key="5">
    <source>
        <dbReference type="ARBA" id="ARBA00023067"/>
    </source>
</evidence>
<dbReference type="STRING" id="135651.G0MF76"/>
<feature type="compositionally biased region" description="Acidic residues" evidence="11">
    <location>
        <begin position="440"/>
        <end position="454"/>
    </location>
</feature>
<comment type="subcellular location">
    <subcellularLocation>
        <location evidence="1 9">Nucleus</location>
    </subcellularLocation>
</comment>
<dbReference type="InterPro" id="IPR012371">
    <property type="entry name" value="NCAPD3"/>
</dbReference>
<feature type="compositionally biased region" description="Polar residues" evidence="11">
    <location>
        <begin position="1697"/>
        <end position="1706"/>
    </location>
</feature>
<accession>G0MF76</accession>
<evidence type="ECO:0000256" key="11">
    <source>
        <dbReference type="SAM" id="MobiDB-lite"/>
    </source>
</evidence>
<evidence type="ECO:0000313" key="13">
    <source>
        <dbReference type="EMBL" id="EGT54438.1"/>
    </source>
</evidence>
<dbReference type="OrthoDB" id="10263978at2759"/>
<feature type="compositionally biased region" description="Acidic residues" evidence="11">
    <location>
        <begin position="462"/>
        <end position="477"/>
    </location>
</feature>
<evidence type="ECO:0000256" key="2">
    <source>
        <dbReference type="ARBA" id="ARBA00022618"/>
    </source>
</evidence>
<organism evidence="14">
    <name type="scientific">Caenorhabditis brenneri</name>
    <name type="common">Nematode worm</name>
    <dbReference type="NCBI Taxonomy" id="135651"/>
    <lineage>
        <taxon>Eukaryota</taxon>
        <taxon>Metazoa</taxon>
        <taxon>Ecdysozoa</taxon>
        <taxon>Nematoda</taxon>
        <taxon>Chromadorea</taxon>
        <taxon>Rhabditida</taxon>
        <taxon>Rhabditina</taxon>
        <taxon>Rhabditomorpha</taxon>
        <taxon>Rhabditoidea</taxon>
        <taxon>Rhabditidae</taxon>
        <taxon>Peloderinae</taxon>
        <taxon>Caenorhabditis</taxon>
    </lineage>
</organism>
<dbReference type="GO" id="GO:0003712">
    <property type="term" value="F:transcription coregulator activity"/>
    <property type="evidence" value="ECO:0007669"/>
    <property type="project" value="InterPro"/>
</dbReference>
<evidence type="ECO:0000256" key="10">
    <source>
        <dbReference type="SAM" id="Coils"/>
    </source>
</evidence>
<evidence type="ECO:0000256" key="1">
    <source>
        <dbReference type="ARBA" id="ARBA00004123"/>
    </source>
</evidence>
<dbReference type="EMBL" id="GL379792">
    <property type="protein sequence ID" value="EGT54438.1"/>
    <property type="molecule type" value="Genomic_DNA"/>
</dbReference>
<feature type="domain" description="Condensin complex subunit 1 C-terminal" evidence="12">
    <location>
        <begin position="1065"/>
        <end position="1171"/>
    </location>
</feature>
<dbReference type="GO" id="GO:0010032">
    <property type="term" value="P:meiotic chromosome condensation"/>
    <property type="evidence" value="ECO:0007669"/>
    <property type="project" value="TreeGrafter"/>
</dbReference>
<dbReference type="InterPro" id="IPR016024">
    <property type="entry name" value="ARM-type_fold"/>
</dbReference>
<evidence type="ECO:0000256" key="4">
    <source>
        <dbReference type="ARBA" id="ARBA00023015"/>
    </source>
</evidence>
<dbReference type="HOGENOM" id="CLU_002816_0_0_1"/>
<dbReference type="Pfam" id="PF12717">
    <property type="entry name" value="Cnd1"/>
    <property type="match status" value="1"/>
</dbReference>
<dbReference type="InterPro" id="IPR011989">
    <property type="entry name" value="ARM-like"/>
</dbReference>
<dbReference type="GO" id="GO:0007076">
    <property type="term" value="P:mitotic chromosome condensation"/>
    <property type="evidence" value="ECO:0007669"/>
    <property type="project" value="UniProtKB-UniRule"/>
</dbReference>
<keyword evidence="5 9" id="KW-0226">DNA condensation</keyword>
<feature type="coiled-coil region" evidence="10">
    <location>
        <begin position="1338"/>
        <end position="1383"/>
    </location>
</feature>
<keyword evidence="7 9" id="KW-0539">Nucleus</keyword>
<reference evidence="14" key="1">
    <citation type="submission" date="2011-07" db="EMBL/GenBank/DDBJ databases">
        <authorList>
            <consortium name="Caenorhabditis brenneri Sequencing and Analysis Consortium"/>
            <person name="Wilson R.K."/>
        </authorList>
    </citation>
    <scope>NUCLEOTIDE SEQUENCE [LARGE SCALE GENOMIC DNA]</scope>
    <source>
        <strain evidence="14">PB2801</strain>
    </source>
</reference>
<evidence type="ECO:0000256" key="3">
    <source>
        <dbReference type="ARBA" id="ARBA00022776"/>
    </source>
</evidence>
<dbReference type="GO" id="GO:0000779">
    <property type="term" value="C:condensed chromosome, centromeric region"/>
    <property type="evidence" value="ECO:0007669"/>
    <property type="project" value="UniProtKB-UniRule"/>
</dbReference>
<evidence type="ECO:0000256" key="7">
    <source>
        <dbReference type="ARBA" id="ARBA00023242"/>
    </source>
</evidence>
<dbReference type="GO" id="GO:0006357">
    <property type="term" value="P:regulation of transcription by RNA polymerase II"/>
    <property type="evidence" value="ECO:0007669"/>
    <property type="project" value="InterPro"/>
</dbReference>
<dbReference type="Proteomes" id="UP000008068">
    <property type="component" value="Unassembled WGS sequence"/>
</dbReference>
<feature type="region of interest" description="Disordered" evidence="11">
    <location>
        <begin position="1392"/>
        <end position="1477"/>
    </location>
</feature>
<dbReference type="OMA" id="AIRMICI"/>
<dbReference type="GO" id="GO:0000796">
    <property type="term" value="C:condensin complex"/>
    <property type="evidence" value="ECO:0007669"/>
    <property type="project" value="UniProtKB-UniRule"/>
</dbReference>
<feature type="region of interest" description="Disordered" evidence="11">
    <location>
        <begin position="427"/>
        <end position="505"/>
    </location>
</feature>
<dbReference type="InterPro" id="IPR026971">
    <property type="entry name" value="CND1/NCAPD3"/>
</dbReference>
<proteinExistence type="predicted"/>
<keyword evidence="4" id="KW-0805">Transcription regulation</keyword>
<dbReference type="GO" id="GO:0051301">
    <property type="term" value="P:cell division"/>
    <property type="evidence" value="ECO:0007669"/>
    <property type="project" value="UniProtKB-UniRule"/>
</dbReference>
<feature type="compositionally biased region" description="Basic and acidic residues" evidence="11">
    <location>
        <begin position="1516"/>
        <end position="1541"/>
    </location>
</feature>
<dbReference type="Pfam" id="PF10278">
    <property type="entry name" value="Med19"/>
    <property type="match status" value="1"/>
</dbReference>
<dbReference type="eggNOG" id="KOG0413">
    <property type="taxonomic scope" value="Eukaryota"/>
</dbReference>
<keyword evidence="10" id="KW-0175">Coiled coil</keyword>
<gene>
    <name evidence="13" type="ORF">CAEBREN_07898</name>
</gene>